<dbReference type="RefSeq" id="WP_258372576.1">
    <property type="nucleotide sequence ID" value="NZ_JACIBU010000001.1"/>
</dbReference>
<dbReference type="AlphaFoldDB" id="A0A839Y3J0"/>
<dbReference type="EMBL" id="JACIBU010000001">
    <property type="protein sequence ID" value="MBB3677007.1"/>
    <property type="molecule type" value="Genomic_DNA"/>
</dbReference>
<gene>
    <name evidence="1" type="ORF">FHX36_002742</name>
</gene>
<protein>
    <submittedName>
        <fullName evidence="1">Uncharacterized protein</fullName>
    </submittedName>
</protein>
<proteinExistence type="predicted"/>
<evidence type="ECO:0000313" key="2">
    <source>
        <dbReference type="Proteomes" id="UP000580718"/>
    </source>
</evidence>
<accession>A0A839Y3J0</accession>
<sequence length="43" mass="5558">MWCERCLQPQDECRCWTLRRRVLWDARRRLVELRVRLRERGTR</sequence>
<organism evidence="1 2">
    <name type="scientific">Modestobacter versicolor</name>
    <dbReference type="NCBI Taxonomy" id="429133"/>
    <lineage>
        <taxon>Bacteria</taxon>
        <taxon>Bacillati</taxon>
        <taxon>Actinomycetota</taxon>
        <taxon>Actinomycetes</taxon>
        <taxon>Geodermatophilales</taxon>
        <taxon>Geodermatophilaceae</taxon>
        <taxon>Modestobacter</taxon>
    </lineage>
</organism>
<name>A0A839Y3J0_9ACTN</name>
<evidence type="ECO:0000313" key="1">
    <source>
        <dbReference type="EMBL" id="MBB3677007.1"/>
    </source>
</evidence>
<dbReference type="Proteomes" id="UP000580718">
    <property type="component" value="Unassembled WGS sequence"/>
</dbReference>
<comment type="caution">
    <text evidence="1">The sequence shown here is derived from an EMBL/GenBank/DDBJ whole genome shotgun (WGS) entry which is preliminary data.</text>
</comment>
<reference evidence="1 2" key="1">
    <citation type="submission" date="2020-08" db="EMBL/GenBank/DDBJ databases">
        <title>Sequencing the genomes of 1000 actinobacteria strains.</title>
        <authorList>
            <person name="Klenk H.-P."/>
        </authorList>
    </citation>
    <scope>NUCLEOTIDE SEQUENCE [LARGE SCALE GENOMIC DNA]</scope>
    <source>
        <strain evidence="1 2">DSM 16678</strain>
    </source>
</reference>